<proteinExistence type="predicted"/>
<dbReference type="PROSITE" id="PS00683">
    <property type="entry name" value="RHODANESE_2"/>
    <property type="match status" value="1"/>
</dbReference>
<keyword evidence="4" id="KW-1185">Reference proteome</keyword>
<evidence type="ECO:0000313" key="3">
    <source>
        <dbReference type="EnsemblMetazoa" id="GAUT045775-PA"/>
    </source>
</evidence>
<protein>
    <recommendedName>
        <fullName evidence="1">Sulfurtransferase</fullName>
    </recommendedName>
</protein>
<dbReference type="PROSITE" id="PS50206">
    <property type="entry name" value="RHODANESE_3"/>
    <property type="match status" value="1"/>
</dbReference>
<evidence type="ECO:0000259" key="2">
    <source>
        <dbReference type="PROSITE" id="PS50206"/>
    </source>
</evidence>
<evidence type="ECO:0000313" key="4">
    <source>
        <dbReference type="Proteomes" id="UP000078200"/>
    </source>
</evidence>
<dbReference type="InterPro" id="IPR036873">
    <property type="entry name" value="Rhodanese-like_dom_sf"/>
</dbReference>
<organism evidence="3 4">
    <name type="scientific">Glossina austeni</name>
    <name type="common">Savannah tsetse fly</name>
    <dbReference type="NCBI Taxonomy" id="7395"/>
    <lineage>
        <taxon>Eukaryota</taxon>
        <taxon>Metazoa</taxon>
        <taxon>Ecdysozoa</taxon>
        <taxon>Arthropoda</taxon>
        <taxon>Hexapoda</taxon>
        <taxon>Insecta</taxon>
        <taxon>Pterygota</taxon>
        <taxon>Neoptera</taxon>
        <taxon>Endopterygota</taxon>
        <taxon>Diptera</taxon>
        <taxon>Brachycera</taxon>
        <taxon>Muscomorpha</taxon>
        <taxon>Hippoboscoidea</taxon>
        <taxon>Glossinidae</taxon>
        <taxon>Glossina</taxon>
    </lineage>
</organism>
<evidence type="ECO:0000256" key="1">
    <source>
        <dbReference type="RuleBase" id="RU000507"/>
    </source>
</evidence>
<dbReference type="Pfam" id="PF00581">
    <property type="entry name" value="Rhodanese"/>
    <property type="match status" value="1"/>
</dbReference>
<dbReference type="EnsemblMetazoa" id="GAUT045775-RA">
    <property type="protein sequence ID" value="GAUT045775-PA"/>
    <property type="gene ID" value="GAUT045775"/>
</dbReference>
<keyword evidence="1" id="KW-0808">Transferase</keyword>
<feature type="domain" description="Rhodanese" evidence="2">
    <location>
        <begin position="12"/>
        <end position="109"/>
    </location>
</feature>
<dbReference type="STRING" id="7395.A0A1A9VS48"/>
<dbReference type="PANTHER" id="PTHR44086:SF10">
    <property type="entry name" value="THIOSULFATE SULFURTRANSFERASE_RHODANESE-LIKE DOMAIN-CONTAINING PROTEIN 3"/>
    <property type="match status" value="1"/>
</dbReference>
<accession>A0A1A9VS48</accession>
<dbReference type="SMART" id="SM00450">
    <property type="entry name" value="RHOD"/>
    <property type="match status" value="1"/>
</dbReference>
<sequence>MATYEEVKEVPNHPEVYLIDVRNKDEVANTGSIPASMHIPLPELENALTMPEGDFLSTFKRDKPSTDSVIIFSCMSGRRAQTATDLALNHGFKKAKSYPGSWSEWAGKRGL</sequence>
<dbReference type="GO" id="GO:0004792">
    <property type="term" value="F:thiosulfate-cyanide sulfurtransferase activity"/>
    <property type="evidence" value="ECO:0007669"/>
    <property type="project" value="InterPro"/>
</dbReference>
<dbReference type="InterPro" id="IPR001763">
    <property type="entry name" value="Rhodanese-like_dom"/>
</dbReference>
<dbReference type="InterPro" id="IPR001307">
    <property type="entry name" value="Thiosulphate_STrfase_CS"/>
</dbReference>
<dbReference type="PANTHER" id="PTHR44086">
    <property type="entry name" value="THIOSULFATE SULFURTRANSFERASE RDL2, MITOCHONDRIAL-RELATED"/>
    <property type="match status" value="1"/>
</dbReference>
<dbReference type="AlphaFoldDB" id="A0A1A9VS48"/>
<name>A0A1A9VS48_GLOAU</name>
<dbReference type="SUPFAM" id="SSF52821">
    <property type="entry name" value="Rhodanese/Cell cycle control phosphatase"/>
    <property type="match status" value="1"/>
</dbReference>
<reference evidence="3" key="1">
    <citation type="submission" date="2020-05" db="UniProtKB">
        <authorList>
            <consortium name="EnsemblMetazoa"/>
        </authorList>
    </citation>
    <scope>IDENTIFICATION</scope>
    <source>
        <strain evidence="3">TTRI</strain>
    </source>
</reference>
<dbReference type="VEuPathDB" id="VectorBase:GAUT045775"/>
<dbReference type="Gene3D" id="3.40.250.10">
    <property type="entry name" value="Rhodanese-like domain"/>
    <property type="match status" value="1"/>
</dbReference>
<dbReference type="Proteomes" id="UP000078200">
    <property type="component" value="Unassembled WGS sequence"/>
</dbReference>